<protein>
    <submittedName>
        <fullName evidence="2">Uncharacterized protein</fullName>
    </submittedName>
</protein>
<name>E1QSQ5_VULDI</name>
<feature type="transmembrane region" description="Helical" evidence="1">
    <location>
        <begin position="101"/>
        <end position="123"/>
    </location>
</feature>
<dbReference type="Proteomes" id="UP000006681">
    <property type="component" value="Chromosome"/>
</dbReference>
<evidence type="ECO:0000313" key="2">
    <source>
        <dbReference type="EMBL" id="ADN49572.1"/>
    </source>
</evidence>
<feature type="transmembrane region" description="Helical" evidence="1">
    <location>
        <begin position="6"/>
        <end position="27"/>
    </location>
</feature>
<reference evidence="3" key="2">
    <citation type="journal article" date="2010" name="Stand. Genomic Sci.">
        <title>Complete genome sequence of Vulcanisaeta distributa type strain (IC-017T).</title>
        <authorList>
            <person name="Mavromatis K."/>
            <person name="Sikorski J."/>
            <person name="Pabst E."/>
            <person name="Teshima H."/>
            <person name="Lapidus A."/>
            <person name="Lucas S."/>
            <person name="Nolan M."/>
            <person name="Glavina Del Rio T."/>
            <person name="Cheng J."/>
            <person name="Bruce D."/>
            <person name="Goodwin L."/>
            <person name="Pitluck S."/>
            <person name="Liolios K."/>
            <person name="Ivanova N."/>
            <person name="Mikhailova N."/>
            <person name="Pati A."/>
            <person name="Chen A."/>
            <person name="Palaniappan K."/>
            <person name="Land M."/>
            <person name="Hauser L."/>
            <person name="Chang Y."/>
            <person name="Jeffries C."/>
            <person name="Rohde M."/>
            <person name="Spring S."/>
            <person name="Goker M."/>
            <person name="Wirth R."/>
            <person name="Woyke T."/>
            <person name="Bristow J."/>
            <person name="Eisen J."/>
            <person name="Markowitz V."/>
            <person name="Hugenholtz P."/>
            <person name="Klenk H."/>
            <person name="Kyrpides N."/>
        </authorList>
    </citation>
    <scope>NUCLEOTIDE SEQUENCE [LARGE SCALE GENOMIC DNA]</scope>
    <source>
        <strain evidence="3">DSM 14429 / JCM 11212 / NBRC 100878 / IC-017</strain>
    </source>
</reference>
<dbReference type="RefSeq" id="WP_013335297.1">
    <property type="nucleotide sequence ID" value="NC_014537.1"/>
</dbReference>
<dbReference type="KEGG" id="vdi:Vdis_0159"/>
<dbReference type="AlphaFoldDB" id="E1QSQ5"/>
<feature type="transmembrane region" description="Helical" evidence="1">
    <location>
        <begin position="68"/>
        <end position="89"/>
    </location>
</feature>
<feature type="transmembrane region" description="Helical" evidence="1">
    <location>
        <begin position="186"/>
        <end position="207"/>
    </location>
</feature>
<proteinExistence type="predicted"/>
<accession>E1QSQ5</accession>
<dbReference type="HOGENOM" id="CLU_1275396_0_0_2"/>
<evidence type="ECO:0000256" key="1">
    <source>
        <dbReference type="SAM" id="Phobius"/>
    </source>
</evidence>
<feature type="transmembrane region" description="Helical" evidence="1">
    <location>
        <begin position="162"/>
        <end position="180"/>
    </location>
</feature>
<dbReference type="GeneID" id="9751076"/>
<gene>
    <name evidence="2" type="ordered locus">Vdis_0159</name>
</gene>
<keyword evidence="1" id="KW-1133">Transmembrane helix</keyword>
<keyword evidence="1" id="KW-0472">Membrane</keyword>
<keyword evidence="3" id="KW-1185">Reference proteome</keyword>
<sequence>MTTLTIKDLYIPIGCFIIILLLIALIVTTQTALALSMHYGDLIFNMVLFLTSPFNLHEFIAVKVNPSVVFYELFLTFMDLLLAMSLIGYRFSEFRNVIFSMFAMFLTIVVANYLAFGIHYVIWREPLTGISGIATDSSIIILIMSIDAMLKTWRREPINTYELALTLASPPFAIVTLYLALISPYWINHVIDIISLTPTLAIMLKILNIKIFKMMR</sequence>
<reference evidence="2 3" key="1">
    <citation type="journal article" date="2010" name="Stand. Genomic Sci.">
        <title>Complete genome sequence of Vulcanisaeta distributa type strain (IC-017).</title>
        <authorList>
            <person name="Mavromatis K."/>
            <person name="Sikorski J."/>
            <person name="Pabst E."/>
            <person name="Teshima H."/>
            <person name="Lapidus A."/>
            <person name="Lucas S."/>
            <person name="Nolan M."/>
            <person name="Glavina Del Rio T."/>
            <person name="Cheng J.F."/>
            <person name="Bruce D."/>
            <person name="Goodwin L."/>
            <person name="Pitluck S."/>
            <person name="Liolios K."/>
            <person name="Ivanova N."/>
            <person name="Mikhailova N."/>
            <person name="Pati A."/>
            <person name="Chen A."/>
            <person name="Palaniappan K."/>
            <person name="Land M."/>
            <person name="Hauser L."/>
            <person name="Chang Y.J."/>
            <person name="Jeffries C.D."/>
            <person name="Rohde M."/>
            <person name="Spring S."/>
            <person name="Goker M."/>
            <person name="Wirth R."/>
            <person name="Woyke T."/>
            <person name="Bristow J."/>
            <person name="Eisen J.A."/>
            <person name="Markowitz V."/>
            <person name="Hugenholtz P."/>
            <person name="Klenk H.P."/>
            <person name="Kyrpides N.C."/>
        </authorList>
    </citation>
    <scope>NUCLEOTIDE SEQUENCE [LARGE SCALE GENOMIC DNA]</scope>
    <source>
        <strain evidence="3">DSM 14429 / JCM 11212 / NBRC 100878 / IC-017</strain>
    </source>
</reference>
<evidence type="ECO:0000313" key="3">
    <source>
        <dbReference type="Proteomes" id="UP000006681"/>
    </source>
</evidence>
<dbReference type="EMBL" id="CP002100">
    <property type="protein sequence ID" value="ADN49572.1"/>
    <property type="molecule type" value="Genomic_DNA"/>
</dbReference>
<organism evidence="2 3">
    <name type="scientific">Vulcanisaeta distributa (strain DSM 14429 / JCM 11212 / NBRC 100878 / IC-017)</name>
    <dbReference type="NCBI Taxonomy" id="572478"/>
    <lineage>
        <taxon>Archaea</taxon>
        <taxon>Thermoproteota</taxon>
        <taxon>Thermoprotei</taxon>
        <taxon>Thermoproteales</taxon>
        <taxon>Thermoproteaceae</taxon>
        <taxon>Vulcanisaeta</taxon>
    </lineage>
</organism>
<feature type="transmembrane region" description="Helical" evidence="1">
    <location>
        <begin position="129"/>
        <end position="150"/>
    </location>
</feature>
<keyword evidence="1" id="KW-0812">Transmembrane</keyword>